<name>A0ABU5LH95_9GAMM</name>
<feature type="transmembrane region" description="Helical" evidence="5">
    <location>
        <begin position="168"/>
        <end position="188"/>
    </location>
</feature>
<evidence type="ECO:0000256" key="1">
    <source>
        <dbReference type="ARBA" id="ARBA00004141"/>
    </source>
</evidence>
<evidence type="ECO:0000313" key="7">
    <source>
        <dbReference type="Proteomes" id="UP001288620"/>
    </source>
</evidence>
<dbReference type="RefSeq" id="WP_322543160.1">
    <property type="nucleotide sequence ID" value="NZ_JAOBTT010000001.1"/>
</dbReference>
<feature type="transmembrane region" description="Helical" evidence="5">
    <location>
        <begin position="247"/>
        <end position="269"/>
    </location>
</feature>
<feature type="transmembrane region" description="Helical" evidence="5">
    <location>
        <begin position="209"/>
        <end position="227"/>
    </location>
</feature>
<feature type="transmembrane region" description="Helical" evidence="5">
    <location>
        <begin position="108"/>
        <end position="129"/>
    </location>
</feature>
<organism evidence="6 7">
    <name type="scientific">Pantoea eucrina</name>
    <dbReference type="NCBI Taxonomy" id="472693"/>
    <lineage>
        <taxon>Bacteria</taxon>
        <taxon>Pseudomonadati</taxon>
        <taxon>Pseudomonadota</taxon>
        <taxon>Gammaproteobacteria</taxon>
        <taxon>Enterobacterales</taxon>
        <taxon>Erwiniaceae</taxon>
        <taxon>Pantoea</taxon>
    </lineage>
</organism>
<evidence type="ECO:0000256" key="4">
    <source>
        <dbReference type="ARBA" id="ARBA00023136"/>
    </source>
</evidence>
<dbReference type="Proteomes" id="UP001288620">
    <property type="component" value="Unassembled WGS sequence"/>
</dbReference>
<dbReference type="InterPro" id="IPR002797">
    <property type="entry name" value="Polysacc_synth"/>
</dbReference>
<reference evidence="7" key="1">
    <citation type="submission" date="2023-07" db="EMBL/GenBank/DDBJ databases">
        <title>Structural and functional analysis of rice phyllospheric bacteria for their antimicrobial properties and defense elicitation against blast disease.</title>
        <authorList>
            <person name="Sahu K.P."/>
            <person name="Asharani P."/>
            <person name="Kumar M."/>
            <person name="Reddy B."/>
            <person name="Kumar A."/>
        </authorList>
    </citation>
    <scope>NUCLEOTIDE SEQUENCE [LARGE SCALE GENOMIC DNA]</scope>
    <source>
        <strain evidence="7">OsEp_Plm_30P10</strain>
    </source>
</reference>
<feature type="transmembrane region" description="Helical" evidence="5">
    <location>
        <begin position="12"/>
        <end position="30"/>
    </location>
</feature>
<feature type="transmembrane region" description="Helical" evidence="5">
    <location>
        <begin position="383"/>
        <end position="401"/>
    </location>
</feature>
<feature type="transmembrane region" description="Helical" evidence="5">
    <location>
        <begin position="141"/>
        <end position="162"/>
    </location>
</feature>
<evidence type="ECO:0000256" key="3">
    <source>
        <dbReference type="ARBA" id="ARBA00022989"/>
    </source>
</evidence>
<comment type="caution">
    <text evidence="6">The sequence shown here is derived from an EMBL/GenBank/DDBJ whole genome shotgun (WGS) entry which is preliminary data.</text>
</comment>
<comment type="subcellular location">
    <subcellularLocation>
        <location evidence="1">Membrane</location>
        <topology evidence="1">Multi-pass membrane protein</topology>
    </subcellularLocation>
</comment>
<evidence type="ECO:0000313" key="6">
    <source>
        <dbReference type="EMBL" id="MDZ7279297.1"/>
    </source>
</evidence>
<sequence>MKDKLKNSMWMIAEKLIAIFGLIFVTSYVAKYVGPTTFGIISIAMLVFQFIQSVAIMGSDVILLKRIAQNRRSGIRLMMTTFMLVMVIYSALAVGGMTIMGETWNRDALVFVIAAALACLFSSLDLVNIYNEAMLNARLNVIANVIGLAMSLGVRFFISYYALDPHYLAIPIVLATLLPFSIKLLIFMRHQRHALAVPPRRHLKKYTRYMLASGISLVFSVIAIAIYTRVNQLSVSYFLGVKEAGIFAVAMTLSTAWVFLPNALLASFFPAFFAERDDAQSIVKAQKLHLLVVGVSGVVILAIWLLAGWFIRHFYGEAYMDAVAPTLLLSVGAMCGVLSSLMDRFIIKYNGYRFLVKKTFVVLLVCLASSVALVPVFGLTGAAMSVVITEFVSFSLLNYFFSAQPVIRIHQVFFNPRKLWLLLSNYKTSDSKESLS</sequence>
<evidence type="ECO:0000256" key="5">
    <source>
        <dbReference type="SAM" id="Phobius"/>
    </source>
</evidence>
<keyword evidence="3 5" id="KW-1133">Transmembrane helix</keyword>
<evidence type="ECO:0000256" key="2">
    <source>
        <dbReference type="ARBA" id="ARBA00022692"/>
    </source>
</evidence>
<feature type="transmembrane region" description="Helical" evidence="5">
    <location>
        <begin position="75"/>
        <end position="96"/>
    </location>
</feature>
<gene>
    <name evidence="6" type="ORF">N4G40_13610</name>
</gene>
<protein>
    <submittedName>
        <fullName evidence="6">Oligosaccharide flippase family protein</fullName>
    </submittedName>
</protein>
<proteinExistence type="predicted"/>
<keyword evidence="2 5" id="KW-0812">Transmembrane</keyword>
<dbReference type="PANTHER" id="PTHR43424:SF1">
    <property type="entry name" value="LOCUS PUTATIVE PROTEIN 1-RELATED"/>
    <property type="match status" value="1"/>
</dbReference>
<feature type="transmembrane region" description="Helical" evidence="5">
    <location>
        <begin position="359"/>
        <end position="377"/>
    </location>
</feature>
<dbReference type="Pfam" id="PF01943">
    <property type="entry name" value="Polysacc_synt"/>
    <property type="match status" value="1"/>
</dbReference>
<dbReference type="InterPro" id="IPR052556">
    <property type="entry name" value="PolySynth_Transporter"/>
</dbReference>
<feature type="transmembrane region" description="Helical" evidence="5">
    <location>
        <begin position="36"/>
        <end position="63"/>
    </location>
</feature>
<keyword evidence="4 5" id="KW-0472">Membrane</keyword>
<dbReference type="EMBL" id="JAOBTT010000001">
    <property type="protein sequence ID" value="MDZ7279297.1"/>
    <property type="molecule type" value="Genomic_DNA"/>
</dbReference>
<keyword evidence="7" id="KW-1185">Reference proteome</keyword>
<accession>A0ABU5LH95</accession>
<dbReference type="PANTHER" id="PTHR43424">
    <property type="entry name" value="LOCUS PUTATIVE PROTEIN 1-RELATED"/>
    <property type="match status" value="1"/>
</dbReference>
<feature type="transmembrane region" description="Helical" evidence="5">
    <location>
        <begin position="290"/>
        <end position="311"/>
    </location>
</feature>
<feature type="transmembrane region" description="Helical" evidence="5">
    <location>
        <begin position="323"/>
        <end position="347"/>
    </location>
</feature>